<dbReference type="Proteomes" id="UP001500467">
    <property type="component" value="Unassembled WGS sequence"/>
</dbReference>
<feature type="compositionally biased region" description="Basic and acidic residues" evidence="1">
    <location>
        <begin position="433"/>
        <end position="468"/>
    </location>
</feature>
<feature type="compositionally biased region" description="Basic and acidic residues" evidence="1">
    <location>
        <begin position="389"/>
        <end position="422"/>
    </location>
</feature>
<comment type="caution">
    <text evidence="2">The sequence shown here is derived from an EMBL/GenBank/DDBJ whole genome shotgun (WGS) entry which is preliminary data.</text>
</comment>
<protein>
    <submittedName>
        <fullName evidence="2">Uncharacterized protein</fullName>
    </submittedName>
</protein>
<feature type="compositionally biased region" description="Basic and acidic residues" evidence="1">
    <location>
        <begin position="246"/>
        <end position="266"/>
    </location>
</feature>
<feature type="region of interest" description="Disordered" evidence="1">
    <location>
        <begin position="562"/>
        <end position="590"/>
    </location>
</feature>
<organism evidence="2 3">
    <name type="scientific">Prauserella alba</name>
    <dbReference type="NCBI Taxonomy" id="176898"/>
    <lineage>
        <taxon>Bacteria</taxon>
        <taxon>Bacillati</taxon>
        <taxon>Actinomycetota</taxon>
        <taxon>Actinomycetes</taxon>
        <taxon>Pseudonocardiales</taxon>
        <taxon>Pseudonocardiaceae</taxon>
        <taxon>Prauserella</taxon>
    </lineage>
</organism>
<accession>A0ABN1VAR3</accession>
<feature type="compositionally biased region" description="Basic and acidic residues" evidence="1">
    <location>
        <begin position="149"/>
        <end position="164"/>
    </location>
</feature>
<keyword evidence="3" id="KW-1185">Reference proteome</keyword>
<dbReference type="EMBL" id="BAAALM010000007">
    <property type="protein sequence ID" value="GAA1202605.1"/>
    <property type="molecule type" value="Genomic_DNA"/>
</dbReference>
<evidence type="ECO:0000256" key="1">
    <source>
        <dbReference type="SAM" id="MobiDB-lite"/>
    </source>
</evidence>
<feature type="compositionally biased region" description="Basic and acidic residues" evidence="1">
    <location>
        <begin position="283"/>
        <end position="301"/>
    </location>
</feature>
<feature type="region of interest" description="Disordered" evidence="1">
    <location>
        <begin position="134"/>
        <end position="494"/>
    </location>
</feature>
<name>A0ABN1VAR3_9PSEU</name>
<feature type="compositionally biased region" description="Basic and acidic residues" evidence="1">
    <location>
        <begin position="482"/>
        <end position="494"/>
    </location>
</feature>
<feature type="compositionally biased region" description="Basic and acidic residues" evidence="1">
    <location>
        <begin position="328"/>
        <end position="372"/>
    </location>
</feature>
<feature type="compositionally biased region" description="Basic and acidic residues" evidence="1">
    <location>
        <begin position="220"/>
        <end position="238"/>
    </location>
</feature>
<evidence type="ECO:0000313" key="3">
    <source>
        <dbReference type="Proteomes" id="UP001500467"/>
    </source>
</evidence>
<sequence>MGVVGTHADQRYPRTHRRQELVVGVPAAVVRNLQDLRLHIDTAGQQVVLRGQLDVPGQQHPPGRGRGTHHHRRIVDRRAVRTRLRVLRPPVARLLTRRRCDVMRTEHVQGQLVPARLLADRELDDRHPVRACLLQDRLPRPRRRPALPHPDRSDDSAVEHRRQPPDVVGVEVAQYDQRHSFDVQPVEAAVDRPGVGPDVDDDGPAGRTGGQHDPVTLADVARHDRPARRRPPDLQEPRRYRHHECCRHPDRDGDARFPVPQRRDGTDGDACGGDPAPPPGGPGHDRAGDGSRLPRDDHEPTHAGPGQVHEDLRRGRQGHGQPGRRHAEHGDRRDHRRGEQIRGDRHDADLARHAGDDRCGGNEGGHGHGERLRRPRRYAPRGECSRPPGRQEDQTTGRDHRQREAHARGHRRIDEYQSADRHRQCRHHGATPAEHEGGQSQSAHDRGAQHARFVADEHHETGQRDPGRSRRGARAAPYGSGEQEHRAAHDGDVRTADRCEMGQSGIEELLFHARGLATGVADDEPGQQACLVVGKHTGDVPQRAAHDVGGTLPCRGSRDPLRRTAHVSHGHGQIPGTGGGQRSRSTEVLARQEPGPLACRGDEQYASRREEAAVATPPGSGRMAGRALVSGTDAHDVHGNQHRPDPATPTAVTVVPQGTRPLPHLGAHPHVTAVGCHRTERVRARVVDPEADRQQHQHSATAQNHG</sequence>
<proteinExistence type="predicted"/>
<reference evidence="2 3" key="1">
    <citation type="journal article" date="2019" name="Int. J. Syst. Evol. Microbiol.">
        <title>The Global Catalogue of Microorganisms (GCM) 10K type strain sequencing project: providing services to taxonomists for standard genome sequencing and annotation.</title>
        <authorList>
            <consortium name="The Broad Institute Genomics Platform"/>
            <consortium name="The Broad Institute Genome Sequencing Center for Infectious Disease"/>
            <person name="Wu L."/>
            <person name="Ma J."/>
        </authorList>
    </citation>
    <scope>NUCLEOTIDE SEQUENCE [LARGE SCALE GENOMIC DNA]</scope>
    <source>
        <strain evidence="2 3">JCM 13022</strain>
    </source>
</reference>
<evidence type="ECO:0000313" key="2">
    <source>
        <dbReference type="EMBL" id="GAA1202605.1"/>
    </source>
</evidence>
<gene>
    <name evidence="2" type="ORF">GCM10009675_19640</name>
</gene>